<evidence type="ECO:0000259" key="5">
    <source>
        <dbReference type="Pfam" id="PF00441"/>
    </source>
</evidence>
<feature type="domain" description="Acyl-CoA dehydrogenase/oxidase N-terminal" evidence="6">
    <location>
        <begin position="22"/>
        <end position="103"/>
    </location>
</feature>
<accession>A0A918LF20</accession>
<evidence type="ECO:0000256" key="3">
    <source>
        <dbReference type="ARBA" id="ARBA00022630"/>
    </source>
</evidence>
<evidence type="ECO:0000256" key="2">
    <source>
        <dbReference type="ARBA" id="ARBA00009347"/>
    </source>
</evidence>
<reference evidence="7" key="2">
    <citation type="submission" date="2020-09" db="EMBL/GenBank/DDBJ databases">
        <authorList>
            <person name="Sun Q."/>
            <person name="Ohkuma M."/>
        </authorList>
    </citation>
    <scope>NUCLEOTIDE SEQUENCE</scope>
    <source>
        <strain evidence="7">JCM 4234</strain>
    </source>
</reference>
<evidence type="ECO:0000313" key="8">
    <source>
        <dbReference type="Proteomes" id="UP000653493"/>
    </source>
</evidence>
<dbReference type="Gene3D" id="1.10.540.10">
    <property type="entry name" value="Acyl-CoA dehydrogenase/oxidase, N-terminal domain"/>
    <property type="match status" value="1"/>
</dbReference>
<keyword evidence="7" id="KW-0503">Monooxygenase</keyword>
<dbReference type="GO" id="GO:0008470">
    <property type="term" value="F:3-methylbutanoyl-CoA dehydrogenase activity"/>
    <property type="evidence" value="ECO:0007669"/>
    <property type="project" value="TreeGrafter"/>
</dbReference>
<dbReference type="SUPFAM" id="SSF47203">
    <property type="entry name" value="Acyl-CoA dehydrogenase C-terminal domain-like"/>
    <property type="match status" value="1"/>
</dbReference>
<dbReference type="InterPro" id="IPR009100">
    <property type="entry name" value="AcylCoA_DH/oxidase_NM_dom_sf"/>
</dbReference>
<keyword evidence="3" id="KW-0285">Flavoprotein</keyword>
<name>A0A918LF20_STRGD</name>
<dbReference type="InterPro" id="IPR046373">
    <property type="entry name" value="Acyl-CoA_Oxase/DH_mid-dom_sf"/>
</dbReference>
<dbReference type="PIRSF" id="PIRSF016578">
    <property type="entry name" value="HsaA"/>
    <property type="match status" value="1"/>
</dbReference>
<gene>
    <name evidence="7" type="ORF">GCM10010238_31800</name>
</gene>
<dbReference type="Gene3D" id="1.20.140.10">
    <property type="entry name" value="Butyryl-CoA Dehydrogenase, subunit A, domain 3"/>
    <property type="match status" value="1"/>
</dbReference>
<comment type="caution">
    <text evidence="7">The sequence shown here is derived from an EMBL/GenBank/DDBJ whole genome shotgun (WGS) entry which is preliminary data.</text>
</comment>
<dbReference type="InterPro" id="IPR013786">
    <property type="entry name" value="AcylCoA_DH/ox_N"/>
</dbReference>
<dbReference type="InterPro" id="IPR009075">
    <property type="entry name" value="AcylCo_DH/oxidase_C"/>
</dbReference>
<comment type="cofactor">
    <cofactor evidence="1">
        <name>FAD</name>
        <dbReference type="ChEBI" id="CHEBI:57692"/>
    </cofactor>
</comment>
<proteinExistence type="inferred from homology"/>
<reference evidence="7" key="1">
    <citation type="journal article" date="2014" name="Int. J. Syst. Evol. Microbiol.">
        <title>Complete genome sequence of Corynebacterium casei LMG S-19264T (=DSM 44701T), isolated from a smear-ripened cheese.</title>
        <authorList>
            <consortium name="US DOE Joint Genome Institute (JGI-PGF)"/>
            <person name="Walter F."/>
            <person name="Albersmeier A."/>
            <person name="Kalinowski J."/>
            <person name="Ruckert C."/>
        </authorList>
    </citation>
    <scope>NUCLEOTIDE SEQUENCE</scope>
    <source>
        <strain evidence="7">JCM 4234</strain>
    </source>
</reference>
<comment type="similarity">
    <text evidence="2">Belongs to the acyl-CoA dehydrogenase family.</text>
</comment>
<dbReference type="EMBL" id="BMSL01000007">
    <property type="protein sequence ID" value="GGS39961.1"/>
    <property type="molecule type" value="Genomic_DNA"/>
</dbReference>
<dbReference type="Proteomes" id="UP000653493">
    <property type="component" value="Unassembled WGS sequence"/>
</dbReference>
<evidence type="ECO:0000256" key="1">
    <source>
        <dbReference type="ARBA" id="ARBA00001974"/>
    </source>
</evidence>
<dbReference type="AlphaFoldDB" id="A0A918LF20"/>
<evidence type="ECO:0000259" key="6">
    <source>
        <dbReference type="Pfam" id="PF02771"/>
    </source>
</evidence>
<organism evidence="7 8">
    <name type="scientific">Streptomyces griseoviridis</name>
    <dbReference type="NCBI Taxonomy" id="45398"/>
    <lineage>
        <taxon>Bacteria</taxon>
        <taxon>Bacillati</taxon>
        <taxon>Actinomycetota</taxon>
        <taxon>Actinomycetes</taxon>
        <taxon>Kitasatosporales</taxon>
        <taxon>Streptomycetaceae</taxon>
        <taxon>Streptomyces</taxon>
    </lineage>
</organism>
<dbReference type="SUPFAM" id="SSF56645">
    <property type="entry name" value="Acyl-CoA dehydrogenase NM domain-like"/>
    <property type="match status" value="1"/>
</dbReference>
<dbReference type="GO" id="GO:0006552">
    <property type="term" value="P:L-leucine catabolic process"/>
    <property type="evidence" value="ECO:0007669"/>
    <property type="project" value="TreeGrafter"/>
</dbReference>
<dbReference type="GO" id="GO:0004497">
    <property type="term" value="F:monooxygenase activity"/>
    <property type="evidence" value="ECO:0007669"/>
    <property type="project" value="UniProtKB-KW"/>
</dbReference>
<keyword evidence="4" id="KW-0274">FAD</keyword>
<dbReference type="InterPro" id="IPR036250">
    <property type="entry name" value="AcylCo_DH-like_C"/>
</dbReference>
<dbReference type="GO" id="GO:0050660">
    <property type="term" value="F:flavin adenine dinucleotide binding"/>
    <property type="evidence" value="ECO:0007669"/>
    <property type="project" value="InterPro"/>
</dbReference>
<sequence length="429" mass="44282">MTTTAPLPPRTGTPDRAHWLRVAREVADDLATDALTRDQAGKPPFDEVARLREAGLLTLLVPAPHGGGGADWATAHAVVRDIAAADGAIGQLLGGHYVLSWTARFFAGPALADQVARRSAAGQWCWGGGFAAHEPPLRLTPRAAGGYLLNGRQGSVGGARVADRLAVRAARSDTGEPLAVLVDPAHPGVTSGDDGDAFGQRLSGGGSVEFDAVPVTEDAVLGSLSADEGALPPFAGLAAATARLVSAQLCLGIAEGVLAEAREYTMTREYSRAAEYARAGEGAWTGALTAHHAPAGVPAWQDGLARDPHVLVTYGELTVEARAASALADQAVAALDDGLARGEDLTDDECAEVSVLAAAAEAAAARAVHDITTRTLDVIGPGAASSRHGFDRFWRNARTHTLHHPVAHGLREVGDYFLSGSHPPFALPA</sequence>
<feature type="domain" description="Acyl-CoA dehydrogenase/oxidase C-terminal" evidence="5">
    <location>
        <begin position="299"/>
        <end position="401"/>
    </location>
</feature>
<evidence type="ECO:0000256" key="4">
    <source>
        <dbReference type="ARBA" id="ARBA00022827"/>
    </source>
</evidence>
<dbReference type="Gene3D" id="2.40.110.10">
    <property type="entry name" value="Butyryl-CoA Dehydrogenase, subunit A, domain 2"/>
    <property type="match status" value="1"/>
</dbReference>
<dbReference type="InterPro" id="IPR037069">
    <property type="entry name" value="AcylCoA_DH/ox_N_sf"/>
</dbReference>
<dbReference type="PANTHER" id="PTHR43884:SF12">
    <property type="entry name" value="ISOVALERYL-COA DEHYDROGENASE, MITOCHONDRIAL-RELATED"/>
    <property type="match status" value="1"/>
</dbReference>
<dbReference type="Pfam" id="PF02771">
    <property type="entry name" value="Acyl-CoA_dh_N"/>
    <property type="match status" value="1"/>
</dbReference>
<dbReference type="Pfam" id="PF00441">
    <property type="entry name" value="Acyl-CoA_dh_1"/>
    <property type="match status" value="1"/>
</dbReference>
<dbReference type="PANTHER" id="PTHR43884">
    <property type="entry name" value="ACYL-COA DEHYDROGENASE"/>
    <property type="match status" value="1"/>
</dbReference>
<keyword evidence="7" id="KW-0560">Oxidoreductase</keyword>
<protein>
    <submittedName>
        <fullName evidence="7">Monooxygenase</fullName>
    </submittedName>
</protein>
<keyword evidence="8" id="KW-1185">Reference proteome</keyword>
<evidence type="ECO:0000313" key="7">
    <source>
        <dbReference type="EMBL" id="GGS39961.1"/>
    </source>
</evidence>